<dbReference type="Gene3D" id="2.60.40.10">
    <property type="entry name" value="Immunoglobulins"/>
    <property type="match status" value="2"/>
</dbReference>
<dbReference type="PANTHER" id="PTHR47635">
    <property type="entry name" value="CUB DOMAIN-CONTAINING PROTEIN"/>
    <property type="match status" value="1"/>
</dbReference>
<keyword evidence="4" id="KW-1185">Reference proteome</keyword>
<evidence type="ECO:0000259" key="2">
    <source>
        <dbReference type="PROSITE" id="PS50022"/>
    </source>
</evidence>
<comment type="caution">
    <text evidence="3">The sequence shown here is derived from an EMBL/GenBank/DDBJ whole genome shotgun (WGS) entry which is preliminary data.</text>
</comment>
<accession>A0AAW6TXD0</accession>
<dbReference type="RefSeq" id="WP_349245694.1">
    <property type="nucleotide sequence ID" value="NZ_JASCXX010000018.1"/>
</dbReference>
<dbReference type="InterPro" id="IPR013783">
    <property type="entry name" value="Ig-like_fold"/>
</dbReference>
<gene>
    <name evidence="3" type="ORF">QJ522_14590</name>
</gene>
<dbReference type="Pfam" id="PF13385">
    <property type="entry name" value="Laminin_G_3"/>
    <property type="match status" value="2"/>
</dbReference>
<dbReference type="Proteomes" id="UP001431776">
    <property type="component" value="Unassembled WGS sequence"/>
</dbReference>
<feature type="domain" description="F5/8 type C" evidence="2">
    <location>
        <begin position="350"/>
        <end position="496"/>
    </location>
</feature>
<dbReference type="AlphaFoldDB" id="A0AAW6TXD0"/>
<reference evidence="3" key="1">
    <citation type="submission" date="2023-05" db="EMBL/GenBank/DDBJ databases">
        <title>Anaerotaeda fermentans gen. nov., sp. nov., a novel anaerobic planctomycete of the new family within the order Sedimentisphaerales isolated from Taman Peninsula, Russia.</title>
        <authorList>
            <person name="Khomyakova M.A."/>
            <person name="Merkel A.Y."/>
            <person name="Slobodkin A.I."/>
        </authorList>
    </citation>
    <scope>NUCLEOTIDE SEQUENCE</scope>
    <source>
        <strain evidence="3">M17dextr</strain>
    </source>
</reference>
<evidence type="ECO:0000313" key="4">
    <source>
        <dbReference type="Proteomes" id="UP001431776"/>
    </source>
</evidence>
<dbReference type="PANTHER" id="PTHR47635:SF2">
    <property type="entry name" value="LAMG-LIKE JELLYROLL FOLD DOMAIN-CONTAINING PROTEIN"/>
    <property type="match status" value="1"/>
</dbReference>
<dbReference type="InterPro" id="IPR013320">
    <property type="entry name" value="ConA-like_dom_sf"/>
</dbReference>
<dbReference type="Pfam" id="PF00754">
    <property type="entry name" value="F5_F8_type_C"/>
    <property type="match status" value="1"/>
</dbReference>
<proteinExistence type="predicted"/>
<evidence type="ECO:0000256" key="1">
    <source>
        <dbReference type="SAM" id="SignalP"/>
    </source>
</evidence>
<dbReference type="Gene3D" id="2.60.120.260">
    <property type="entry name" value="Galactose-binding domain-like"/>
    <property type="match status" value="1"/>
</dbReference>
<feature type="chain" id="PRO_5043756435" evidence="1">
    <location>
        <begin position="24"/>
        <end position="995"/>
    </location>
</feature>
<dbReference type="Gene3D" id="2.60.120.200">
    <property type="match status" value="2"/>
</dbReference>
<protein>
    <submittedName>
        <fullName evidence="3">Discoidin domain-containing protein</fullName>
    </submittedName>
</protein>
<organism evidence="3 4">
    <name type="scientific">Anaerobaca lacustris</name>
    <dbReference type="NCBI Taxonomy" id="3044600"/>
    <lineage>
        <taxon>Bacteria</taxon>
        <taxon>Pseudomonadati</taxon>
        <taxon>Planctomycetota</taxon>
        <taxon>Phycisphaerae</taxon>
        <taxon>Sedimentisphaerales</taxon>
        <taxon>Anaerobacaceae</taxon>
        <taxon>Anaerobaca</taxon>
    </lineage>
</organism>
<dbReference type="EMBL" id="JASCXX010000018">
    <property type="protein sequence ID" value="MDI6450285.1"/>
    <property type="molecule type" value="Genomic_DNA"/>
</dbReference>
<dbReference type="InterPro" id="IPR008979">
    <property type="entry name" value="Galactose-bd-like_sf"/>
</dbReference>
<keyword evidence="1" id="KW-0732">Signal</keyword>
<dbReference type="SUPFAM" id="SSF49899">
    <property type="entry name" value="Concanavalin A-like lectins/glucanases"/>
    <property type="match status" value="2"/>
</dbReference>
<dbReference type="SUPFAM" id="SSF49785">
    <property type="entry name" value="Galactose-binding domain-like"/>
    <property type="match status" value="1"/>
</dbReference>
<feature type="signal peptide" evidence="1">
    <location>
        <begin position="1"/>
        <end position="23"/>
    </location>
</feature>
<dbReference type="PROSITE" id="PS50022">
    <property type="entry name" value="FA58C_3"/>
    <property type="match status" value="1"/>
</dbReference>
<dbReference type="InterPro" id="IPR000421">
    <property type="entry name" value="FA58C"/>
</dbReference>
<sequence length="995" mass="105848">MRKGLVYLILVGLTLGVSSRATAGIVVAEQLLVDLRAEDLPYGTVARTWVNHGTLGDFEPQGVPVVEDVAGRKTVTFDGSSYFEGPLSVPGIEGGGTRSIEVWVFNGPDFVGEETMVSWSHRGGPGGTNIAFNYGNHGTWGAVGHWDAPDMPWSGQHSPAPAANNWWYLVYTYDGTTVRLYVNAEENTTRNVTLNTHGPNIIRVAAQANDSGAGVHAAVNFTGSIAEVRIHDGVLSPAAIANNFRSKPGAPTAADPVPADGQVDVPGDVVLSWAAGEFAAAHDVYFGTVFDDVNTAGRGNPTGVLVSQGQAATTYAPPARLDFGQTYYWRVDEVNAAPDNTIFKGDVWSFTAEPLAYPVANVIATSNAASEPGAGPMNAVDGSGLNAADQHSTNNTDMWLGGTGGAEPVWIQFEFDKVYLLHELQVWNYNVIFEMMLGFGFKDVTIEHSEDGVDWTAFGDVQFAQATARSNYTANTTVDLSGVAARFVRLTANSGWGMTGQFGLSEVRFLFVPVQAREPQPEAGAVDVSVDAILDWRSGRQAASHEVYLDIDEAAVIDGTALVATVSQSQYDPGALDLDATYYWRIDEVNEAEAIASWAGEVWSFSTQPFIVIDDFESYTDDIEAGTTIFDTWLDGWVNGTGSTVGYLSTPFAERTTVRSGRQSMPLFYEGDSRADLTIDGAQDWTAGGATTLVVYFRGAIDNGAGQFYATVNSTKVTYPGVLTSPVWKQWNIDLTSLGTNLASVTSFSLGVDGSGSGLLFVDDIRLYRAAPEPVAPADPGTAGLVASYAFENNVQDGSGNGYHGTAFNDPAYLASRPGQGQAIHFDGFADYVELPIGPVMGTLSSATVATWVDFSGTSGAWQRIFDFGTSSTAGYMFLCPRTGTSGPIRFAITPAGGAGESIVETPRSVPTDGWHHVAVVIDSATMTVQVYVDGEAAASGATATLPRDLGVTTQNWLARSQYTADAYFGGSLDDFAIYSRALSPGEVRYLAGDR</sequence>
<name>A0AAW6TXD0_9BACT</name>
<evidence type="ECO:0000313" key="3">
    <source>
        <dbReference type="EMBL" id="MDI6450285.1"/>
    </source>
</evidence>